<gene>
    <name evidence="3" type="ORF">LIP_1695</name>
</gene>
<evidence type="ECO:0000259" key="1">
    <source>
        <dbReference type="Pfam" id="PF01368"/>
    </source>
</evidence>
<dbReference type="RefSeq" id="WP_068136539.1">
    <property type="nucleotide sequence ID" value="NZ_AP014924.1"/>
</dbReference>
<dbReference type="STRING" id="1555112.LIP_1695"/>
<dbReference type="Pfam" id="PF01368">
    <property type="entry name" value="DHH"/>
    <property type="match status" value="1"/>
</dbReference>
<dbReference type="Gene3D" id="3.90.1640.10">
    <property type="entry name" value="inorganic pyrophosphatase (n-terminal core)"/>
    <property type="match status" value="1"/>
</dbReference>
<feature type="domain" description="DDH" evidence="1">
    <location>
        <begin position="17"/>
        <end position="162"/>
    </location>
</feature>
<dbReference type="Gene3D" id="3.10.310.30">
    <property type="match status" value="1"/>
</dbReference>
<dbReference type="SUPFAM" id="SSF64182">
    <property type="entry name" value="DHH phosphoesterases"/>
    <property type="match status" value="1"/>
</dbReference>
<reference evidence="4" key="1">
    <citation type="submission" date="2015-07" db="EMBL/GenBank/DDBJ databases">
        <title>Complete genome sequence and phylogenetic analysis of Limnochorda pilosa.</title>
        <authorList>
            <person name="Watanabe M."/>
            <person name="Kojima H."/>
            <person name="Fukui M."/>
        </authorList>
    </citation>
    <scope>NUCLEOTIDE SEQUENCE [LARGE SCALE GENOMIC DNA]</scope>
    <source>
        <strain evidence="4">HC45</strain>
    </source>
</reference>
<keyword evidence="4" id="KW-1185">Reference proteome</keyword>
<proteinExistence type="predicted"/>
<dbReference type="InterPro" id="IPR001667">
    <property type="entry name" value="DDH_dom"/>
</dbReference>
<accession>A0A0K2SK99</accession>
<dbReference type="Pfam" id="PF02272">
    <property type="entry name" value="DHHA1"/>
    <property type="match status" value="1"/>
</dbReference>
<protein>
    <submittedName>
        <fullName evidence="3">Exopolyphosphatase</fullName>
    </submittedName>
</protein>
<dbReference type="InterPro" id="IPR003156">
    <property type="entry name" value="DHHA1_dom"/>
</dbReference>
<feature type="domain" description="DHHA1" evidence="2">
    <location>
        <begin position="243"/>
        <end position="327"/>
    </location>
</feature>
<dbReference type="OrthoDB" id="9803668at2"/>
<organism evidence="3 4">
    <name type="scientific">Limnochorda pilosa</name>
    <dbReference type="NCBI Taxonomy" id="1555112"/>
    <lineage>
        <taxon>Bacteria</taxon>
        <taxon>Bacillati</taxon>
        <taxon>Bacillota</taxon>
        <taxon>Limnochordia</taxon>
        <taxon>Limnochordales</taxon>
        <taxon>Limnochordaceae</taxon>
        <taxon>Limnochorda</taxon>
    </lineage>
</organism>
<dbReference type="GO" id="GO:0003676">
    <property type="term" value="F:nucleic acid binding"/>
    <property type="evidence" value="ECO:0007669"/>
    <property type="project" value="InterPro"/>
</dbReference>
<dbReference type="KEGG" id="lpil:LIP_1695"/>
<evidence type="ECO:0000313" key="4">
    <source>
        <dbReference type="Proteomes" id="UP000065807"/>
    </source>
</evidence>
<dbReference type="Proteomes" id="UP000065807">
    <property type="component" value="Chromosome"/>
</dbReference>
<dbReference type="PATRIC" id="fig|1555112.3.peg.1729"/>
<evidence type="ECO:0000259" key="2">
    <source>
        <dbReference type="Pfam" id="PF02272"/>
    </source>
</evidence>
<dbReference type="PANTHER" id="PTHR47618:SF1">
    <property type="entry name" value="BIFUNCTIONAL OLIGORIBONUCLEASE AND PAP PHOSPHATASE NRNA"/>
    <property type="match status" value="1"/>
</dbReference>
<name>A0A0K2SK99_LIMPI</name>
<reference evidence="4" key="2">
    <citation type="journal article" date="2016" name="Int. J. Syst. Evol. Microbiol.">
        <title>Complete genome sequence and cell structure of Limnochorda pilosa, a Gram-negative spore-former within the phylum Firmicutes.</title>
        <authorList>
            <person name="Watanabe M."/>
            <person name="Kojima H."/>
            <person name="Fukui M."/>
        </authorList>
    </citation>
    <scope>NUCLEOTIDE SEQUENCE [LARGE SCALE GENOMIC DNA]</scope>
    <source>
        <strain evidence="4">HC45</strain>
    </source>
</reference>
<dbReference type="AlphaFoldDB" id="A0A0K2SK99"/>
<evidence type="ECO:0000313" key="3">
    <source>
        <dbReference type="EMBL" id="BAS27541.1"/>
    </source>
</evidence>
<dbReference type="PANTHER" id="PTHR47618">
    <property type="entry name" value="BIFUNCTIONAL OLIGORIBONUCLEASE AND PAP PHOSPHATASE NRNA"/>
    <property type="match status" value="1"/>
</dbReference>
<dbReference type="InterPro" id="IPR051319">
    <property type="entry name" value="Oligoribo/pAp-PDE_c-di-AMP_PDE"/>
</dbReference>
<dbReference type="EMBL" id="AP014924">
    <property type="protein sequence ID" value="BAS27541.1"/>
    <property type="molecule type" value="Genomic_DNA"/>
</dbReference>
<dbReference type="InterPro" id="IPR038763">
    <property type="entry name" value="DHH_sf"/>
</dbReference>
<sequence length="335" mass="35904">MTVAEMARLLEQAGPTLVVAHEDPDPDSIGSILAARWVLRRVRPGLPVEAASPDPPPLSCRFLSGSGEVLGPDEALARGPWQTLWVVDCEPSRIGRLKPLVETAERLLNLDHHATNTTPSGHPAEARLIDPSAAATGLLIHRFIRHWGLRLDAEVATFLYAALMGDTGSFRYSNTSAEALAVAREALLAGARPDEVAHNLYERRTFDEMQLLGRALSVLARSDDGRIAWIALPHGWIAGDDPRARADATDGFVNYPRMVEGVEVALLFREVEPGAVRVSLRSQSSVDVSRIAAAFQGGGHPRAAGCTVRRPLGQAVDEVVRAVQAALGQGARVGG</sequence>